<comment type="similarity">
    <text evidence="1">Belongs to the ABC transporter superfamily.</text>
</comment>
<evidence type="ECO:0000256" key="3">
    <source>
        <dbReference type="ARBA" id="ARBA00022475"/>
    </source>
</evidence>
<dbReference type="PROSITE" id="PS50893">
    <property type="entry name" value="ABC_TRANSPORTER_2"/>
    <property type="match status" value="1"/>
</dbReference>
<dbReference type="EMBL" id="CADILH010000002">
    <property type="protein sequence ID" value="CAB3930293.1"/>
    <property type="molecule type" value="Genomic_DNA"/>
</dbReference>
<gene>
    <name evidence="8" type="primary">btuD_4</name>
    <name evidence="8" type="ORF">LMG6000_01347</name>
</gene>
<dbReference type="GO" id="GO:0055085">
    <property type="term" value="P:transmembrane transport"/>
    <property type="evidence" value="ECO:0007669"/>
    <property type="project" value="UniProtKB-ARBA"/>
</dbReference>
<evidence type="ECO:0000256" key="2">
    <source>
        <dbReference type="ARBA" id="ARBA00022448"/>
    </source>
</evidence>
<dbReference type="NCBIfam" id="TIGR01727">
    <property type="entry name" value="oligo_HPY"/>
    <property type="match status" value="1"/>
</dbReference>
<dbReference type="NCBIfam" id="NF008453">
    <property type="entry name" value="PRK11308.1"/>
    <property type="match status" value="1"/>
</dbReference>
<evidence type="ECO:0000256" key="1">
    <source>
        <dbReference type="ARBA" id="ARBA00005417"/>
    </source>
</evidence>
<dbReference type="GO" id="GO:0015833">
    <property type="term" value="P:peptide transport"/>
    <property type="evidence" value="ECO:0007669"/>
    <property type="project" value="InterPro"/>
</dbReference>
<dbReference type="Proteomes" id="UP000494183">
    <property type="component" value="Unassembled WGS sequence"/>
</dbReference>
<keyword evidence="9" id="KW-1185">Reference proteome</keyword>
<dbReference type="InterPro" id="IPR027417">
    <property type="entry name" value="P-loop_NTPase"/>
</dbReference>
<evidence type="ECO:0000256" key="6">
    <source>
        <dbReference type="SAM" id="MobiDB-lite"/>
    </source>
</evidence>
<reference evidence="8 9" key="1">
    <citation type="submission" date="2020-04" db="EMBL/GenBank/DDBJ databases">
        <authorList>
            <person name="De Canck E."/>
        </authorList>
    </citation>
    <scope>NUCLEOTIDE SEQUENCE [LARGE SCALE GENOMIC DNA]</scope>
    <source>
        <strain evidence="8 9">LMG 6000</strain>
    </source>
</reference>
<organism evidence="8 9">
    <name type="scientific">Achromobacter insolitus</name>
    <dbReference type="NCBI Taxonomy" id="217204"/>
    <lineage>
        <taxon>Bacteria</taxon>
        <taxon>Pseudomonadati</taxon>
        <taxon>Pseudomonadota</taxon>
        <taxon>Betaproteobacteria</taxon>
        <taxon>Burkholderiales</taxon>
        <taxon>Alcaligenaceae</taxon>
        <taxon>Achromobacter</taxon>
    </lineage>
</organism>
<feature type="region of interest" description="Disordered" evidence="6">
    <location>
        <begin position="265"/>
        <end position="293"/>
    </location>
</feature>
<dbReference type="InterPro" id="IPR003593">
    <property type="entry name" value="AAA+_ATPase"/>
</dbReference>
<keyword evidence="4" id="KW-0547">Nucleotide-binding</keyword>
<dbReference type="FunFam" id="3.40.50.300:FF:000016">
    <property type="entry name" value="Oligopeptide ABC transporter ATP-binding component"/>
    <property type="match status" value="1"/>
</dbReference>
<proteinExistence type="inferred from homology"/>
<evidence type="ECO:0000313" key="8">
    <source>
        <dbReference type="EMBL" id="CAB3930293.1"/>
    </source>
</evidence>
<protein>
    <submittedName>
        <fullName evidence="8">Vitamin B12 import ATP-binding protein BtuD</fullName>
    </submittedName>
</protein>
<feature type="domain" description="ABC transporter" evidence="7">
    <location>
        <begin position="18"/>
        <end position="268"/>
    </location>
</feature>
<dbReference type="PROSITE" id="PS00211">
    <property type="entry name" value="ABC_TRANSPORTER_1"/>
    <property type="match status" value="1"/>
</dbReference>
<dbReference type="InterPro" id="IPR003439">
    <property type="entry name" value="ABC_transporter-like_ATP-bd"/>
</dbReference>
<dbReference type="SMART" id="SM00382">
    <property type="entry name" value="AAA"/>
    <property type="match status" value="1"/>
</dbReference>
<dbReference type="PANTHER" id="PTHR43776">
    <property type="entry name" value="TRANSPORT ATP-BINDING PROTEIN"/>
    <property type="match status" value="1"/>
</dbReference>
<dbReference type="CDD" id="cd03257">
    <property type="entry name" value="ABC_NikE_OppD_transporters"/>
    <property type="match status" value="1"/>
</dbReference>
<dbReference type="GO" id="GO:0005524">
    <property type="term" value="F:ATP binding"/>
    <property type="evidence" value="ECO:0007669"/>
    <property type="project" value="UniProtKB-KW"/>
</dbReference>
<dbReference type="Pfam" id="PF00005">
    <property type="entry name" value="ABC_tran"/>
    <property type="match status" value="1"/>
</dbReference>
<dbReference type="PANTHER" id="PTHR43776:SF7">
    <property type="entry name" value="D,D-DIPEPTIDE TRANSPORT ATP-BINDING PROTEIN DDPF-RELATED"/>
    <property type="match status" value="1"/>
</dbReference>
<keyword evidence="3" id="KW-0472">Membrane</keyword>
<dbReference type="InterPro" id="IPR013563">
    <property type="entry name" value="Oligopep_ABC_C"/>
</dbReference>
<dbReference type="RefSeq" id="WP_149063827.1">
    <property type="nucleotide sequence ID" value="NZ_CADILH010000002.1"/>
</dbReference>
<dbReference type="SUPFAM" id="SSF52540">
    <property type="entry name" value="P-loop containing nucleoside triphosphate hydrolases"/>
    <property type="match status" value="1"/>
</dbReference>
<keyword evidence="5 8" id="KW-0067">ATP-binding</keyword>
<dbReference type="InterPro" id="IPR050319">
    <property type="entry name" value="ABC_transp_ATP-bind"/>
</dbReference>
<dbReference type="InterPro" id="IPR017871">
    <property type="entry name" value="ABC_transporter-like_CS"/>
</dbReference>
<dbReference type="Gene3D" id="3.40.50.300">
    <property type="entry name" value="P-loop containing nucleotide triphosphate hydrolases"/>
    <property type="match status" value="1"/>
</dbReference>
<dbReference type="GO" id="GO:0016887">
    <property type="term" value="F:ATP hydrolysis activity"/>
    <property type="evidence" value="ECO:0007669"/>
    <property type="project" value="InterPro"/>
</dbReference>
<accession>A0A6S7F2E4</accession>
<name>A0A6S7F2E4_9BURK</name>
<keyword evidence="3" id="KW-1003">Cell membrane</keyword>
<dbReference type="AlphaFoldDB" id="A0A6S7F2E4"/>
<evidence type="ECO:0000313" key="9">
    <source>
        <dbReference type="Proteomes" id="UP000494183"/>
    </source>
</evidence>
<evidence type="ECO:0000256" key="4">
    <source>
        <dbReference type="ARBA" id="ARBA00022741"/>
    </source>
</evidence>
<dbReference type="Pfam" id="PF08352">
    <property type="entry name" value="oligo_HPY"/>
    <property type="match status" value="1"/>
</dbReference>
<keyword evidence="2" id="KW-0813">Transport</keyword>
<evidence type="ECO:0000259" key="7">
    <source>
        <dbReference type="PROSITE" id="PS50893"/>
    </source>
</evidence>
<sequence>MHSPLEPVTPGANTVPVLQAQDLGRTYRITRPWPSAALELDAVNHVSLSLARGSTLGVVGESGCGKSTLSRMLVGLLQPTSGTLRIEGQDISRLKGQRWREVMRDVQMVFQSPYTALNPRLKIGEIVREPLDIHDAQLTRAERQDRALAILEKVGLNTDHARRYPHALSGGQQQRVGIARALVRPTKVVICDEPVSALDVSVQAQVINLLRDLQAELKVSYVFVSHDLSVVANIAQDIAVMYMGRVVELGAARDVLGSPRHPYTQALVDSANTPDPRHERQRSPRVLTGELPNPINPPTGCRFRTRCWMAREACAQSAPELVSRSGSPQRVACHFA</sequence>
<evidence type="ECO:0000256" key="5">
    <source>
        <dbReference type="ARBA" id="ARBA00022840"/>
    </source>
</evidence>